<dbReference type="Proteomes" id="UP000823927">
    <property type="component" value="Unassembled WGS sequence"/>
</dbReference>
<dbReference type="InterPro" id="IPR003313">
    <property type="entry name" value="AraC-bd"/>
</dbReference>
<dbReference type="GO" id="GO:0003700">
    <property type="term" value="F:DNA-binding transcription factor activity"/>
    <property type="evidence" value="ECO:0007669"/>
    <property type="project" value="InterPro"/>
</dbReference>
<dbReference type="GO" id="GO:0043565">
    <property type="term" value="F:sequence-specific DNA binding"/>
    <property type="evidence" value="ECO:0007669"/>
    <property type="project" value="InterPro"/>
</dbReference>
<organism evidence="5 6">
    <name type="scientific">Candidatus Scybalocola faecigallinarum</name>
    <dbReference type="NCBI Taxonomy" id="2840941"/>
    <lineage>
        <taxon>Bacteria</taxon>
        <taxon>Bacillati</taxon>
        <taxon>Bacillota</taxon>
        <taxon>Clostridia</taxon>
        <taxon>Lachnospirales</taxon>
        <taxon>Lachnospiraceae</taxon>
        <taxon>Lachnospiraceae incertae sedis</taxon>
        <taxon>Candidatus Scybalocola (ex Gilroy et al. 2021)</taxon>
    </lineage>
</organism>
<dbReference type="InterPro" id="IPR014710">
    <property type="entry name" value="RmlC-like_jellyroll"/>
</dbReference>
<keyword evidence="3" id="KW-0804">Transcription</keyword>
<dbReference type="PANTHER" id="PTHR43280:SF28">
    <property type="entry name" value="HTH-TYPE TRANSCRIPTIONAL ACTIVATOR RHAS"/>
    <property type="match status" value="1"/>
</dbReference>
<protein>
    <submittedName>
        <fullName evidence="5">Helix-turn-helix domain-containing protein</fullName>
    </submittedName>
</protein>
<dbReference type="Pfam" id="PF12833">
    <property type="entry name" value="HTH_18"/>
    <property type="match status" value="1"/>
</dbReference>
<evidence type="ECO:0000313" key="6">
    <source>
        <dbReference type="Proteomes" id="UP000823927"/>
    </source>
</evidence>
<reference evidence="5" key="1">
    <citation type="submission" date="2020-10" db="EMBL/GenBank/DDBJ databases">
        <authorList>
            <person name="Gilroy R."/>
        </authorList>
    </citation>
    <scope>NUCLEOTIDE SEQUENCE</scope>
    <source>
        <strain evidence="5">CHK178-757</strain>
    </source>
</reference>
<comment type="caution">
    <text evidence="5">The sequence shown here is derived from an EMBL/GenBank/DDBJ whole genome shotgun (WGS) entry which is preliminary data.</text>
</comment>
<dbReference type="PANTHER" id="PTHR43280">
    <property type="entry name" value="ARAC-FAMILY TRANSCRIPTIONAL REGULATOR"/>
    <property type="match status" value="1"/>
</dbReference>
<sequence length="323" mass="37121">MDDTSFFQVLTELPIMPLFLQPHFAVPEKPGKAIFAESIMPENLEVFAIVYVRNIAERMHTHNFFEINYVFSGTCYMVFENEKRCLSAGDICIIAPGSRHDITFDDDTIAVSLMIRQNTFERTFFQLLAQEDLMASFFRGILYSNTENANYMFFSTGTDHPDVKNTIKDIFMECYDTDIYSNACATSRMHLLFALLLRRFSHTIQIYDTEKSIAGRSDFTQILLYIQKNFTSVSLNSLAETFHYNPSYLSSIVKKNTGRNLSDIIIDLRMSKASDLLKNTDLKVTEVATLVGYDSTDHFSRLFKRTYGMSPGQYARENSRQEG</sequence>
<dbReference type="Gene3D" id="2.60.120.10">
    <property type="entry name" value="Jelly Rolls"/>
    <property type="match status" value="1"/>
</dbReference>
<dbReference type="EMBL" id="DVIT01000007">
    <property type="protein sequence ID" value="HIS46320.1"/>
    <property type="molecule type" value="Genomic_DNA"/>
</dbReference>
<dbReference type="PROSITE" id="PS01124">
    <property type="entry name" value="HTH_ARAC_FAMILY_2"/>
    <property type="match status" value="1"/>
</dbReference>
<dbReference type="PROSITE" id="PS00041">
    <property type="entry name" value="HTH_ARAC_FAMILY_1"/>
    <property type="match status" value="1"/>
</dbReference>
<dbReference type="InterPro" id="IPR037923">
    <property type="entry name" value="HTH-like"/>
</dbReference>
<dbReference type="InterPro" id="IPR018060">
    <property type="entry name" value="HTH_AraC"/>
</dbReference>
<dbReference type="SUPFAM" id="SSF46689">
    <property type="entry name" value="Homeodomain-like"/>
    <property type="match status" value="1"/>
</dbReference>
<evidence type="ECO:0000259" key="4">
    <source>
        <dbReference type="PROSITE" id="PS01124"/>
    </source>
</evidence>
<keyword evidence="1" id="KW-0805">Transcription regulation</keyword>
<feature type="domain" description="HTH araC/xylS-type" evidence="4">
    <location>
        <begin position="220"/>
        <end position="317"/>
    </location>
</feature>
<evidence type="ECO:0000256" key="1">
    <source>
        <dbReference type="ARBA" id="ARBA00023015"/>
    </source>
</evidence>
<dbReference type="SUPFAM" id="SSF51215">
    <property type="entry name" value="Regulatory protein AraC"/>
    <property type="match status" value="1"/>
</dbReference>
<dbReference type="SMART" id="SM00342">
    <property type="entry name" value="HTH_ARAC"/>
    <property type="match status" value="1"/>
</dbReference>
<evidence type="ECO:0000256" key="3">
    <source>
        <dbReference type="ARBA" id="ARBA00023163"/>
    </source>
</evidence>
<reference evidence="5" key="2">
    <citation type="journal article" date="2021" name="PeerJ">
        <title>Extensive microbial diversity within the chicken gut microbiome revealed by metagenomics and culture.</title>
        <authorList>
            <person name="Gilroy R."/>
            <person name="Ravi A."/>
            <person name="Getino M."/>
            <person name="Pursley I."/>
            <person name="Horton D.L."/>
            <person name="Alikhan N.F."/>
            <person name="Baker D."/>
            <person name="Gharbi K."/>
            <person name="Hall N."/>
            <person name="Watson M."/>
            <person name="Adriaenssens E.M."/>
            <person name="Foster-Nyarko E."/>
            <person name="Jarju S."/>
            <person name="Secka A."/>
            <person name="Antonio M."/>
            <person name="Oren A."/>
            <person name="Chaudhuri R.R."/>
            <person name="La Ragione R."/>
            <person name="Hildebrand F."/>
            <person name="Pallen M.J."/>
        </authorList>
    </citation>
    <scope>NUCLEOTIDE SEQUENCE</scope>
    <source>
        <strain evidence="5">CHK178-757</strain>
    </source>
</reference>
<dbReference type="InterPro" id="IPR018062">
    <property type="entry name" value="HTH_AraC-typ_CS"/>
</dbReference>
<evidence type="ECO:0000256" key="2">
    <source>
        <dbReference type="ARBA" id="ARBA00023125"/>
    </source>
</evidence>
<dbReference type="InterPro" id="IPR020449">
    <property type="entry name" value="Tscrpt_reg_AraC-type_HTH"/>
</dbReference>
<dbReference type="Gene3D" id="1.10.10.60">
    <property type="entry name" value="Homeodomain-like"/>
    <property type="match status" value="2"/>
</dbReference>
<dbReference type="InterPro" id="IPR009057">
    <property type="entry name" value="Homeodomain-like_sf"/>
</dbReference>
<gene>
    <name evidence="5" type="ORF">IAB46_01970</name>
</gene>
<name>A0A9D1JQH1_9FIRM</name>
<accession>A0A9D1JQH1</accession>
<dbReference type="AlphaFoldDB" id="A0A9D1JQH1"/>
<dbReference type="PRINTS" id="PR00032">
    <property type="entry name" value="HTHARAC"/>
</dbReference>
<evidence type="ECO:0000313" key="5">
    <source>
        <dbReference type="EMBL" id="HIS46320.1"/>
    </source>
</evidence>
<dbReference type="Pfam" id="PF02311">
    <property type="entry name" value="AraC_binding"/>
    <property type="match status" value="1"/>
</dbReference>
<keyword evidence="2" id="KW-0238">DNA-binding</keyword>
<proteinExistence type="predicted"/>